<evidence type="ECO:0000256" key="1">
    <source>
        <dbReference type="ARBA" id="ARBA00006987"/>
    </source>
</evidence>
<evidence type="ECO:0000313" key="3">
    <source>
        <dbReference type="EMBL" id="RUR71542.1"/>
    </source>
</evidence>
<dbReference type="OrthoDB" id="8954401at2"/>
<dbReference type="AlphaFoldDB" id="A0A433MUR3"/>
<dbReference type="InterPro" id="IPR042100">
    <property type="entry name" value="Bug_dom1"/>
</dbReference>
<organism evidence="3 4">
    <name type="scientific">Variovorax guangxiensis</name>
    <dbReference type="NCBI Taxonomy" id="1775474"/>
    <lineage>
        <taxon>Bacteria</taxon>
        <taxon>Pseudomonadati</taxon>
        <taxon>Pseudomonadota</taxon>
        <taxon>Betaproteobacteria</taxon>
        <taxon>Burkholderiales</taxon>
        <taxon>Comamonadaceae</taxon>
        <taxon>Variovorax</taxon>
    </lineage>
</organism>
<evidence type="ECO:0000313" key="4">
    <source>
        <dbReference type="Proteomes" id="UP000281118"/>
    </source>
</evidence>
<comment type="caution">
    <text evidence="3">The sequence shown here is derived from an EMBL/GenBank/DDBJ whole genome shotgun (WGS) entry which is preliminary data.</text>
</comment>
<dbReference type="CDD" id="cd07012">
    <property type="entry name" value="PBP2_Bug_TTT"/>
    <property type="match status" value="1"/>
</dbReference>
<reference evidence="3 4" key="1">
    <citation type="submission" date="2018-12" db="EMBL/GenBank/DDBJ databases">
        <title>The genome sequences of Variovorax guangxiensis DSM 27352.</title>
        <authorList>
            <person name="Gao J."/>
            <person name="Sun J."/>
        </authorList>
    </citation>
    <scope>NUCLEOTIDE SEQUENCE [LARGE SCALE GENOMIC DNA]</scope>
    <source>
        <strain evidence="3 4">DSM 27352</strain>
    </source>
</reference>
<comment type="similarity">
    <text evidence="1">Belongs to the UPF0065 (bug) family.</text>
</comment>
<dbReference type="PANTHER" id="PTHR42928">
    <property type="entry name" value="TRICARBOXYLATE-BINDING PROTEIN"/>
    <property type="match status" value="1"/>
</dbReference>
<dbReference type="PROSITE" id="PS51318">
    <property type="entry name" value="TAT"/>
    <property type="match status" value="1"/>
</dbReference>
<dbReference type="Pfam" id="PF03401">
    <property type="entry name" value="TctC"/>
    <property type="match status" value="1"/>
</dbReference>
<dbReference type="InterPro" id="IPR006311">
    <property type="entry name" value="TAT_signal"/>
</dbReference>
<keyword evidence="2" id="KW-0732">Signal</keyword>
<dbReference type="PIRSF" id="PIRSF017082">
    <property type="entry name" value="YflP"/>
    <property type="match status" value="1"/>
</dbReference>
<name>A0A433MUR3_9BURK</name>
<gene>
    <name evidence="3" type="ORF">EJP67_31305</name>
</gene>
<dbReference type="Gene3D" id="3.40.190.150">
    <property type="entry name" value="Bordetella uptake gene, domain 1"/>
    <property type="match status" value="1"/>
</dbReference>
<dbReference type="EMBL" id="RXFT01000021">
    <property type="protein sequence ID" value="RUR71542.1"/>
    <property type="molecule type" value="Genomic_DNA"/>
</dbReference>
<evidence type="ECO:0000256" key="2">
    <source>
        <dbReference type="SAM" id="SignalP"/>
    </source>
</evidence>
<dbReference type="Proteomes" id="UP000281118">
    <property type="component" value="Unassembled WGS sequence"/>
</dbReference>
<dbReference type="Gene3D" id="3.40.190.10">
    <property type="entry name" value="Periplasmic binding protein-like II"/>
    <property type="match status" value="1"/>
</dbReference>
<proteinExistence type="inferred from homology"/>
<sequence length="332" mass="34998">MKMSRTPSRRGAIAWAVSLSLLSALPPAHAQGAAKWPSQAVRFVVPFPAGSAPDVLIRHVGARLGEKWGQGVIVDNKPGGSGVIGMNAILAAPTDGYTFGFVQGSAISVAPSTIRGVSYDFNRDFVPVTLAAVAPFMLAVPANSPYKTLADFIAAARARPQGIEVADNGRGTAPHLASALLGLQSGAQFLEVHYPGGAQAMQATLGGQTQMMVETYNVVAGNVQGGRMRVLASMGDRVEAGLEQFPLASKTVPGAVAHGWFAVIAKKGVDPQVLARLSKDMNEALLLPDVVAKSRELGTYPRPGTPEQLARYIAEDRKTWQDVLDKLNIKPE</sequence>
<feature type="signal peptide" evidence="2">
    <location>
        <begin position="1"/>
        <end position="30"/>
    </location>
</feature>
<dbReference type="PANTHER" id="PTHR42928:SF5">
    <property type="entry name" value="BLR1237 PROTEIN"/>
    <property type="match status" value="1"/>
</dbReference>
<dbReference type="SUPFAM" id="SSF53850">
    <property type="entry name" value="Periplasmic binding protein-like II"/>
    <property type="match status" value="1"/>
</dbReference>
<feature type="chain" id="PRO_5019430774" evidence="2">
    <location>
        <begin position="31"/>
        <end position="332"/>
    </location>
</feature>
<dbReference type="InterPro" id="IPR005064">
    <property type="entry name" value="BUG"/>
</dbReference>
<protein>
    <submittedName>
        <fullName evidence="3">Tripartite tricarboxylate transporter substrate binding protein</fullName>
    </submittedName>
</protein>
<accession>A0A433MUR3</accession>